<reference evidence="1" key="1">
    <citation type="submission" date="2021-01" db="EMBL/GenBank/DDBJ databases">
        <authorList>
            <person name="Corre E."/>
            <person name="Pelletier E."/>
            <person name="Niang G."/>
            <person name="Scheremetjew M."/>
            <person name="Finn R."/>
            <person name="Kale V."/>
            <person name="Holt S."/>
            <person name="Cochrane G."/>
            <person name="Meng A."/>
            <person name="Brown T."/>
            <person name="Cohen L."/>
        </authorList>
    </citation>
    <scope>NUCLEOTIDE SEQUENCE</scope>
    <source>
        <strain evidence="1">CCMP1381</strain>
    </source>
</reference>
<sequence length="106" mass="11590">MCRTSAQWESDTREMDSVHIEGNTMKTTFMVQEFLNAKTDGYIQESGGEVDGMALDPRSCVRPMSVETLRGISLEDWMACTVLSSIAECGTMDPDVARALSSTVTA</sequence>
<accession>A0A7S2GKY2</accession>
<evidence type="ECO:0000313" key="1">
    <source>
        <dbReference type="EMBL" id="CAD9457609.1"/>
    </source>
</evidence>
<proteinExistence type="predicted"/>
<dbReference type="AlphaFoldDB" id="A0A7S2GKY2"/>
<protein>
    <submittedName>
        <fullName evidence="1">Uncharacterized protein</fullName>
    </submittedName>
</protein>
<gene>
    <name evidence="1" type="ORF">DSPE1174_LOCUS23381</name>
</gene>
<name>A0A7S2GKY2_9STRA</name>
<dbReference type="EMBL" id="HBGS01045275">
    <property type="protein sequence ID" value="CAD9457609.1"/>
    <property type="molecule type" value="Transcribed_RNA"/>
</dbReference>
<organism evidence="1">
    <name type="scientific">Octactis speculum</name>
    <dbReference type="NCBI Taxonomy" id="3111310"/>
    <lineage>
        <taxon>Eukaryota</taxon>
        <taxon>Sar</taxon>
        <taxon>Stramenopiles</taxon>
        <taxon>Ochrophyta</taxon>
        <taxon>Dictyochophyceae</taxon>
        <taxon>Dictyochales</taxon>
        <taxon>Dictyochaceae</taxon>
        <taxon>Octactis</taxon>
    </lineage>
</organism>